<proteinExistence type="predicted"/>
<name>A0A9P4LGD5_9PLEO</name>
<keyword evidence="3" id="KW-1185">Reference proteome</keyword>
<gene>
    <name evidence="2" type="ORF">EK21DRAFT_94916</name>
</gene>
<dbReference type="Proteomes" id="UP000799777">
    <property type="component" value="Unassembled WGS sequence"/>
</dbReference>
<organism evidence="2 3">
    <name type="scientific">Setomelanomma holmii</name>
    <dbReference type="NCBI Taxonomy" id="210430"/>
    <lineage>
        <taxon>Eukaryota</taxon>
        <taxon>Fungi</taxon>
        <taxon>Dikarya</taxon>
        <taxon>Ascomycota</taxon>
        <taxon>Pezizomycotina</taxon>
        <taxon>Dothideomycetes</taxon>
        <taxon>Pleosporomycetidae</taxon>
        <taxon>Pleosporales</taxon>
        <taxon>Pleosporineae</taxon>
        <taxon>Phaeosphaeriaceae</taxon>
        <taxon>Setomelanomma</taxon>
    </lineage>
</organism>
<dbReference type="EMBL" id="ML978348">
    <property type="protein sequence ID" value="KAF2023447.1"/>
    <property type="molecule type" value="Genomic_DNA"/>
</dbReference>
<dbReference type="PANTHER" id="PTHR24148:SF77">
    <property type="entry name" value="HETEROKARYON INCOMPATIBILITY DOMAIN-CONTAINING PROTEIN"/>
    <property type="match status" value="1"/>
</dbReference>
<dbReference type="AlphaFoldDB" id="A0A9P4LGD5"/>
<reference evidence="2" key="1">
    <citation type="journal article" date="2020" name="Stud. Mycol.">
        <title>101 Dothideomycetes genomes: a test case for predicting lifestyles and emergence of pathogens.</title>
        <authorList>
            <person name="Haridas S."/>
            <person name="Albert R."/>
            <person name="Binder M."/>
            <person name="Bloem J."/>
            <person name="Labutti K."/>
            <person name="Salamov A."/>
            <person name="Andreopoulos B."/>
            <person name="Baker S."/>
            <person name="Barry K."/>
            <person name="Bills G."/>
            <person name="Bluhm B."/>
            <person name="Cannon C."/>
            <person name="Castanera R."/>
            <person name="Culley D."/>
            <person name="Daum C."/>
            <person name="Ezra D."/>
            <person name="Gonzalez J."/>
            <person name="Henrissat B."/>
            <person name="Kuo A."/>
            <person name="Liang C."/>
            <person name="Lipzen A."/>
            <person name="Lutzoni F."/>
            <person name="Magnuson J."/>
            <person name="Mondo S."/>
            <person name="Nolan M."/>
            <person name="Ohm R."/>
            <person name="Pangilinan J."/>
            <person name="Park H.-J."/>
            <person name="Ramirez L."/>
            <person name="Alfaro M."/>
            <person name="Sun H."/>
            <person name="Tritt A."/>
            <person name="Yoshinaga Y."/>
            <person name="Zwiers L.-H."/>
            <person name="Turgeon B."/>
            <person name="Goodwin S."/>
            <person name="Spatafora J."/>
            <person name="Crous P."/>
            <person name="Grigoriev I."/>
        </authorList>
    </citation>
    <scope>NUCLEOTIDE SEQUENCE</scope>
    <source>
        <strain evidence="2">CBS 110217</strain>
    </source>
</reference>
<accession>A0A9P4LGD5</accession>
<feature type="domain" description="Heterokaryon incompatibility" evidence="1">
    <location>
        <begin position="43"/>
        <end position="140"/>
    </location>
</feature>
<evidence type="ECO:0000313" key="2">
    <source>
        <dbReference type="EMBL" id="KAF2023447.1"/>
    </source>
</evidence>
<dbReference type="PANTHER" id="PTHR24148">
    <property type="entry name" value="ANKYRIN REPEAT DOMAIN-CONTAINING PROTEIN 39 HOMOLOG-RELATED"/>
    <property type="match status" value="1"/>
</dbReference>
<dbReference type="InterPro" id="IPR052895">
    <property type="entry name" value="HetReg/Transcr_Mod"/>
</dbReference>
<evidence type="ECO:0000259" key="1">
    <source>
        <dbReference type="Pfam" id="PF06985"/>
    </source>
</evidence>
<sequence length="191" mass="21532">MAIALSTVRQSPATHLRLGGQPLAVALSQQHPWNTRLDESPDYVALSYVWGKRSPDDPVLRLDGRPLQIGTSLWQALEELTTHVGTMRLWVDQICIDQNNKTDREQQVQLMSRIYAQAQHVIGWLGSHGDDSHLAFDLLLVLGHMPEAHEVQSDSGWQRAADALMQDEHLYKVEDLFNLKRRPVQAVACLA</sequence>
<dbReference type="Pfam" id="PF06985">
    <property type="entry name" value="HET"/>
    <property type="match status" value="1"/>
</dbReference>
<evidence type="ECO:0000313" key="3">
    <source>
        <dbReference type="Proteomes" id="UP000799777"/>
    </source>
</evidence>
<dbReference type="InterPro" id="IPR010730">
    <property type="entry name" value="HET"/>
</dbReference>
<protein>
    <recommendedName>
        <fullName evidence="1">Heterokaryon incompatibility domain-containing protein</fullName>
    </recommendedName>
</protein>
<comment type="caution">
    <text evidence="2">The sequence shown here is derived from an EMBL/GenBank/DDBJ whole genome shotgun (WGS) entry which is preliminary data.</text>
</comment>
<dbReference type="OrthoDB" id="2157530at2759"/>